<sequence length="117" mass="13496">MVEKRLNDREKPAALIFFEKGIYIGSYSIYNRNGKTEYAKTLTTHKRREKPVEVIGAHGRFSYVMLKVNDDRIRENMSRIVVTFDDEAEIATEASPHRSSYIIVYDPPEGGRLANRS</sequence>
<dbReference type="EMBL" id="QYZD01000041">
    <property type="protein sequence ID" value="RJG18970.1"/>
    <property type="molecule type" value="Genomic_DNA"/>
</dbReference>
<name>A0A3A3GB52_PANTH</name>
<protein>
    <submittedName>
        <fullName evidence="1">Uncharacterized protein</fullName>
    </submittedName>
</protein>
<dbReference type="Proteomes" id="UP000266177">
    <property type="component" value="Unassembled WGS sequence"/>
</dbReference>
<gene>
    <name evidence="1" type="ORF">DQX05_26505</name>
</gene>
<reference evidence="1 2" key="1">
    <citation type="submission" date="2018-09" db="EMBL/GenBank/DDBJ databases">
        <title>Paenibacillus SK2017-BO5.</title>
        <authorList>
            <person name="Piskunova J.V."/>
            <person name="Dubiley S.A."/>
            <person name="Severinov K.V."/>
        </authorList>
    </citation>
    <scope>NUCLEOTIDE SEQUENCE [LARGE SCALE GENOMIC DNA]</scope>
    <source>
        <strain evidence="1 2">BO5</strain>
    </source>
</reference>
<comment type="caution">
    <text evidence="1">The sequence shown here is derived from an EMBL/GenBank/DDBJ whole genome shotgun (WGS) entry which is preliminary data.</text>
</comment>
<evidence type="ECO:0000313" key="2">
    <source>
        <dbReference type="Proteomes" id="UP000266177"/>
    </source>
</evidence>
<proteinExistence type="predicted"/>
<accession>A0A3A3GB52</accession>
<dbReference type="AlphaFoldDB" id="A0A3A3GB52"/>
<organism evidence="1 2">
    <name type="scientific">Paenibacillus thiaminolyticus</name>
    <name type="common">Bacillus thiaminolyticus</name>
    <dbReference type="NCBI Taxonomy" id="49283"/>
    <lineage>
        <taxon>Bacteria</taxon>
        <taxon>Bacillati</taxon>
        <taxon>Bacillota</taxon>
        <taxon>Bacilli</taxon>
        <taxon>Bacillales</taxon>
        <taxon>Paenibacillaceae</taxon>
        <taxon>Paenibacillus</taxon>
    </lineage>
</organism>
<evidence type="ECO:0000313" key="1">
    <source>
        <dbReference type="EMBL" id="RJG18970.1"/>
    </source>
</evidence>